<evidence type="ECO:0000256" key="1">
    <source>
        <dbReference type="ARBA" id="ARBA00004651"/>
    </source>
</evidence>
<keyword evidence="3 6" id="KW-0812">Transmembrane</keyword>
<keyword evidence="4 6" id="KW-1133">Transmembrane helix</keyword>
<dbReference type="SUPFAM" id="SSF82866">
    <property type="entry name" value="Multidrug efflux transporter AcrB transmembrane domain"/>
    <property type="match status" value="1"/>
</dbReference>
<dbReference type="GO" id="GO:0005886">
    <property type="term" value="C:plasma membrane"/>
    <property type="evidence" value="ECO:0007669"/>
    <property type="project" value="UniProtKB-SubCell"/>
</dbReference>
<feature type="transmembrane region" description="Helical" evidence="6">
    <location>
        <begin position="65"/>
        <end position="84"/>
    </location>
</feature>
<dbReference type="InterPro" id="IPR050545">
    <property type="entry name" value="Mycobact_MmpL"/>
</dbReference>
<comment type="caution">
    <text evidence="8">The sequence shown here is derived from an EMBL/GenBank/DDBJ whole genome shotgun (WGS) entry which is preliminary data.</text>
</comment>
<evidence type="ECO:0000256" key="5">
    <source>
        <dbReference type="ARBA" id="ARBA00023136"/>
    </source>
</evidence>
<organism evidence="8">
    <name type="scientific">marine sediment metagenome</name>
    <dbReference type="NCBI Taxonomy" id="412755"/>
    <lineage>
        <taxon>unclassified sequences</taxon>
        <taxon>metagenomes</taxon>
        <taxon>ecological metagenomes</taxon>
    </lineage>
</organism>
<dbReference type="AlphaFoldDB" id="X1IGB5"/>
<evidence type="ECO:0000256" key="3">
    <source>
        <dbReference type="ARBA" id="ARBA00022692"/>
    </source>
</evidence>
<keyword evidence="2" id="KW-1003">Cell membrane</keyword>
<comment type="subcellular location">
    <subcellularLocation>
        <location evidence="1">Cell membrane</location>
        <topology evidence="1">Multi-pass membrane protein</topology>
    </subcellularLocation>
</comment>
<evidence type="ECO:0000256" key="2">
    <source>
        <dbReference type="ARBA" id="ARBA00022475"/>
    </source>
</evidence>
<feature type="transmembrane region" description="Helical" evidence="6">
    <location>
        <begin position="191"/>
        <end position="216"/>
    </location>
</feature>
<evidence type="ECO:0000313" key="8">
    <source>
        <dbReference type="EMBL" id="GAH65154.1"/>
    </source>
</evidence>
<dbReference type="PROSITE" id="PS50156">
    <property type="entry name" value="SSD"/>
    <property type="match status" value="1"/>
</dbReference>
<feature type="non-terminal residue" evidence="8">
    <location>
        <position position="268"/>
    </location>
</feature>
<accession>X1IGB5</accession>
<dbReference type="InterPro" id="IPR004869">
    <property type="entry name" value="MMPL_dom"/>
</dbReference>
<dbReference type="Gene3D" id="1.20.1640.10">
    <property type="entry name" value="Multidrug efflux transporter AcrB transmembrane domain"/>
    <property type="match status" value="1"/>
</dbReference>
<protein>
    <recommendedName>
        <fullName evidence="7">SSD domain-containing protein</fullName>
    </recommendedName>
</protein>
<feature type="transmembrane region" description="Helical" evidence="6">
    <location>
        <begin position="91"/>
        <end position="111"/>
    </location>
</feature>
<dbReference type="EMBL" id="BARU01027965">
    <property type="protein sequence ID" value="GAH65154.1"/>
    <property type="molecule type" value="Genomic_DNA"/>
</dbReference>
<proteinExistence type="predicted"/>
<feature type="non-terminal residue" evidence="8">
    <location>
        <position position="1"/>
    </location>
</feature>
<feature type="domain" description="SSD" evidence="7">
    <location>
        <begin position="99"/>
        <end position="216"/>
    </location>
</feature>
<reference evidence="8" key="1">
    <citation type="journal article" date="2014" name="Front. Microbiol.">
        <title>High frequency of phylogenetically diverse reductive dehalogenase-homologous genes in deep subseafloor sedimentary metagenomes.</title>
        <authorList>
            <person name="Kawai M."/>
            <person name="Futagami T."/>
            <person name="Toyoda A."/>
            <person name="Takaki Y."/>
            <person name="Nishi S."/>
            <person name="Hori S."/>
            <person name="Arai W."/>
            <person name="Tsubouchi T."/>
            <person name="Morono Y."/>
            <person name="Uchiyama I."/>
            <person name="Ito T."/>
            <person name="Fujiyama A."/>
            <person name="Inagaki F."/>
            <person name="Takami H."/>
        </authorList>
    </citation>
    <scope>NUCLEOTIDE SEQUENCE</scope>
    <source>
        <strain evidence="8">Expedition CK06-06</strain>
    </source>
</reference>
<evidence type="ECO:0000256" key="4">
    <source>
        <dbReference type="ARBA" id="ARBA00022989"/>
    </source>
</evidence>
<dbReference type="PANTHER" id="PTHR33406:SF13">
    <property type="entry name" value="MEMBRANE PROTEIN YDFJ"/>
    <property type="match status" value="1"/>
</dbReference>
<name>X1IGB5_9ZZZZ</name>
<dbReference type="InterPro" id="IPR000731">
    <property type="entry name" value="SSD"/>
</dbReference>
<evidence type="ECO:0000256" key="6">
    <source>
        <dbReference type="SAM" id="Phobius"/>
    </source>
</evidence>
<keyword evidence="5 6" id="KW-0472">Membrane</keyword>
<feature type="transmembrane region" description="Helical" evidence="6">
    <location>
        <begin position="165"/>
        <end position="185"/>
    </location>
</feature>
<feature type="transmembrane region" description="Helical" evidence="6">
    <location>
        <begin position="117"/>
        <end position="135"/>
    </location>
</feature>
<gene>
    <name evidence="8" type="ORF">S03H2_44696</name>
</gene>
<evidence type="ECO:0000259" key="7">
    <source>
        <dbReference type="PROSITE" id="PS50156"/>
    </source>
</evidence>
<dbReference type="Pfam" id="PF03176">
    <property type="entry name" value="MMPL"/>
    <property type="match status" value="1"/>
</dbReference>
<sequence length="268" mass="29316">YDKKALILNAIPNFSMMEVDLLVPGTDAVQAIVDDLLKDYPDVKAGLTGMIAIGRDEMVYSTQGLIKTTLIAVFAILILLMLSFRMWVAPLFAIANLFVGLVWAIGTAAIVVGELNIMTQMMAVILLGLGIDFSIHIISGFTERRAAGDSIADAMEKTFLKSGKGILTGAVTTACAFLALVISHSRGMKEMGLVTGTGLLAILLATLLFLPSMLVFRERRIDKKREKKKGIKQFVQRDISFRFLGHTGLWLSKHYIFTILASIFISSL</sequence>
<dbReference type="PANTHER" id="PTHR33406">
    <property type="entry name" value="MEMBRANE PROTEIN MJ1562-RELATED"/>
    <property type="match status" value="1"/>
</dbReference>